<organism evidence="2 3">
    <name type="scientific">Edaphobacter acidisoli</name>
    <dbReference type="NCBI Taxonomy" id="2040573"/>
    <lineage>
        <taxon>Bacteria</taxon>
        <taxon>Pseudomonadati</taxon>
        <taxon>Acidobacteriota</taxon>
        <taxon>Terriglobia</taxon>
        <taxon>Terriglobales</taxon>
        <taxon>Acidobacteriaceae</taxon>
        <taxon>Edaphobacter</taxon>
    </lineage>
</organism>
<dbReference type="InterPro" id="IPR013783">
    <property type="entry name" value="Ig-like_fold"/>
</dbReference>
<protein>
    <submittedName>
        <fullName evidence="2">Uncharacterized protein</fullName>
    </submittedName>
</protein>
<reference evidence="2" key="2">
    <citation type="submission" date="2020-09" db="EMBL/GenBank/DDBJ databases">
        <authorList>
            <person name="Sun Q."/>
            <person name="Zhou Y."/>
        </authorList>
    </citation>
    <scope>NUCLEOTIDE SEQUENCE</scope>
    <source>
        <strain evidence="2">CGMCC 1.15447</strain>
    </source>
</reference>
<feature type="compositionally biased region" description="Polar residues" evidence="1">
    <location>
        <begin position="120"/>
        <end position="145"/>
    </location>
</feature>
<accession>A0A916RX63</accession>
<sequence>MEKGGSSGTAVRTFIQSKMSISDAEYAPIHEAADRLSSAMADLNTKAIHLRQLYLQTKPVKGAPLTPEQQTLYDQLKQIDTDREQMLTQQMEELDNELSSNARSTFRKFLVSRIAPNTKAIPSSNSAQTPASGSTADVNSITPDSVTRPIPAIPNTPDGSYETSNNIPGAEAFAFIGAGEEQYPSSGSSGLPERGPRTATGEVEAYIEMDNLDTADVDYVAGAGYLFVNGSTVASLPAVYGLESAVSTVSVSPTNNTFTFEPQVDACYLVDITEVPPPTPLPPGCDTDDCGDPEPEYVQAQSTPEPSPLFSEGPPSTYPTATICQPYNGSDISVTVGIPQITSVTPPSANIGTSGSFTVQGVNLEDEEGTSISDLPGIPTSVSSPGASNETVSYSIPSTQTMGNYQFTISNMWGTSNAVNFTVGAPGAVIASLSSYTWTAGTSFTLIITGTGFGNQPTVSISGAGVTSSAATNTSPDGTQTQVTVTVAQDAPNESATVQVQPGYAGNSYVCGNCNGGSPVGTSAASVNAVTPTPQIMFNGSNISGTTQTVVAGQQIVLSVPTPNGYSIQSQSWSFSNQSAITGGFVDGAGTPGTQPSASAGGTEASDPSLNQNSLTFYWVNPGDNGETVTYNYTLNNGQSASATATFNIGGPTGSLFPNAFAQSNNTGSVLSNAQSSVAALSMTNAPIHPTNGSVGVFLTDNAQPVSNQSQCPTSPGAPPAAGCGQFIWVQILNSVTQLQIVPQNSTFTPFTASNQLDGTYPYFNGPGYANATWDSPGRGIESTWGEAAEPFNATMYVLWDPALPAGCTPAWTDTSSVPYIDHASTCTSTPIPLGSVHWNWSACTINAGTGAAPNWFLQCGTGSGNTAGAASGYPQWTTGTGSGGCSVSANTNCQ</sequence>
<dbReference type="Proteomes" id="UP000648801">
    <property type="component" value="Unassembled WGS sequence"/>
</dbReference>
<feature type="region of interest" description="Disordered" evidence="1">
    <location>
        <begin position="369"/>
        <end position="391"/>
    </location>
</feature>
<comment type="caution">
    <text evidence="2">The sequence shown here is derived from an EMBL/GenBank/DDBJ whole genome shotgun (WGS) entry which is preliminary data.</text>
</comment>
<keyword evidence="3" id="KW-1185">Reference proteome</keyword>
<proteinExistence type="predicted"/>
<gene>
    <name evidence="2" type="ORF">GCM10011507_26370</name>
</gene>
<dbReference type="AlphaFoldDB" id="A0A916RX63"/>
<dbReference type="Gene3D" id="2.60.40.10">
    <property type="entry name" value="Immunoglobulins"/>
    <property type="match status" value="1"/>
</dbReference>
<reference evidence="2" key="1">
    <citation type="journal article" date="2014" name="Int. J. Syst. Evol. Microbiol.">
        <title>Complete genome sequence of Corynebacterium casei LMG S-19264T (=DSM 44701T), isolated from a smear-ripened cheese.</title>
        <authorList>
            <consortium name="US DOE Joint Genome Institute (JGI-PGF)"/>
            <person name="Walter F."/>
            <person name="Albersmeier A."/>
            <person name="Kalinowski J."/>
            <person name="Ruckert C."/>
        </authorList>
    </citation>
    <scope>NUCLEOTIDE SEQUENCE</scope>
    <source>
        <strain evidence="2">CGMCC 1.15447</strain>
    </source>
</reference>
<feature type="region of interest" description="Disordered" evidence="1">
    <location>
        <begin position="586"/>
        <end position="609"/>
    </location>
</feature>
<feature type="compositionally biased region" description="Polar residues" evidence="1">
    <location>
        <begin position="592"/>
        <end position="609"/>
    </location>
</feature>
<evidence type="ECO:0000313" key="3">
    <source>
        <dbReference type="Proteomes" id="UP000648801"/>
    </source>
</evidence>
<feature type="region of interest" description="Disordered" evidence="1">
    <location>
        <begin position="119"/>
        <end position="162"/>
    </location>
</feature>
<feature type="compositionally biased region" description="Polar residues" evidence="1">
    <location>
        <begin position="380"/>
        <end position="391"/>
    </location>
</feature>
<evidence type="ECO:0000313" key="2">
    <source>
        <dbReference type="EMBL" id="GGA73511.1"/>
    </source>
</evidence>
<feature type="region of interest" description="Disordered" evidence="1">
    <location>
        <begin position="296"/>
        <end position="315"/>
    </location>
</feature>
<dbReference type="EMBL" id="BMJB01000001">
    <property type="protein sequence ID" value="GGA73511.1"/>
    <property type="molecule type" value="Genomic_DNA"/>
</dbReference>
<evidence type="ECO:0000256" key="1">
    <source>
        <dbReference type="SAM" id="MobiDB-lite"/>
    </source>
</evidence>
<name>A0A916RX63_9BACT</name>